<evidence type="ECO:0000313" key="2">
    <source>
        <dbReference type="Proteomes" id="UP001623232"/>
    </source>
</evidence>
<dbReference type="EMBL" id="CP123585">
    <property type="protein sequence ID" value="WZK91315.1"/>
    <property type="molecule type" value="Genomic_DNA"/>
</dbReference>
<organism evidence="1 2">
    <name type="scientific">Aliisedimentitalea scapharcae</name>
    <dbReference type="NCBI Taxonomy" id="1524259"/>
    <lineage>
        <taxon>Bacteria</taxon>
        <taxon>Pseudomonadati</taxon>
        <taxon>Pseudomonadota</taxon>
        <taxon>Alphaproteobacteria</taxon>
        <taxon>Rhodobacterales</taxon>
        <taxon>Roseobacteraceae</taxon>
        <taxon>Aliisedimentitalea</taxon>
    </lineage>
</organism>
<sequence>MNYVRGSQTPRINAFADEGLSLMRMYTEPSCTPSRAAVIHTHRGDR</sequence>
<name>A0ABZ2XYY2_9RHOB</name>
<geneLocation type="plasmid" evidence="1 2">
    <name>unnamed4</name>
</geneLocation>
<protein>
    <recommendedName>
        <fullName evidence="3">Sulfatase-like protein</fullName>
    </recommendedName>
</protein>
<evidence type="ECO:0008006" key="3">
    <source>
        <dbReference type="Google" id="ProtNLM"/>
    </source>
</evidence>
<gene>
    <name evidence="1" type="ORF">QEZ52_20650</name>
</gene>
<proteinExistence type="predicted"/>
<evidence type="ECO:0000313" key="1">
    <source>
        <dbReference type="EMBL" id="WZK91315.1"/>
    </source>
</evidence>
<dbReference type="SUPFAM" id="SSF53649">
    <property type="entry name" value="Alkaline phosphatase-like"/>
    <property type="match status" value="1"/>
</dbReference>
<keyword evidence="2" id="KW-1185">Reference proteome</keyword>
<dbReference type="InterPro" id="IPR017850">
    <property type="entry name" value="Alkaline_phosphatase_core_sf"/>
</dbReference>
<dbReference type="RefSeq" id="WP_343212022.1">
    <property type="nucleotide sequence ID" value="NZ_CP123585.1"/>
</dbReference>
<dbReference type="Proteomes" id="UP001623232">
    <property type="component" value="Plasmid unnamed4"/>
</dbReference>
<dbReference type="Gene3D" id="3.40.720.10">
    <property type="entry name" value="Alkaline Phosphatase, subunit A"/>
    <property type="match status" value="1"/>
</dbReference>
<keyword evidence="1" id="KW-0614">Plasmid</keyword>
<accession>A0ABZ2XYY2</accession>
<reference evidence="1 2" key="1">
    <citation type="submission" date="2023-04" db="EMBL/GenBank/DDBJ databases">
        <title>Complete genome sequence of Alisedimentitalea scapharcae.</title>
        <authorList>
            <person name="Rong J.-C."/>
            <person name="Yi M.-L."/>
            <person name="Zhao Q."/>
        </authorList>
    </citation>
    <scope>NUCLEOTIDE SEQUENCE [LARGE SCALE GENOMIC DNA]</scope>
    <source>
        <strain evidence="1 2">KCTC 42119</strain>
        <plasmid evidence="1 2">unnamed4</plasmid>
    </source>
</reference>